<gene>
    <name evidence="2" type="ORF">KC573_03160</name>
</gene>
<dbReference type="EMBL" id="JAGQKY010000149">
    <property type="protein sequence ID" value="MCA9397804.1"/>
    <property type="molecule type" value="Genomic_DNA"/>
</dbReference>
<evidence type="ECO:0000259" key="1">
    <source>
        <dbReference type="PROSITE" id="PS50106"/>
    </source>
</evidence>
<reference evidence="2" key="1">
    <citation type="submission" date="2020-04" db="EMBL/GenBank/DDBJ databases">
        <authorList>
            <person name="Zhang T."/>
        </authorList>
    </citation>
    <scope>NUCLEOTIDE SEQUENCE</scope>
    <source>
        <strain evidence="2">HKST-UBA02</strain>
    </source>
</reference>
<dbReference type="Pfam" id="PF22694">
    <property type="entry name" value="CtpB_N-like"/>
    <property type="match status" value="1"/>
</dbReference>
<dbReference type="GO" id="GO:0007165">
    <property type="term" value="P:signal transduction"/>
    <property type="evidence" value="ECO:0007669"/>
    <property type="project" value="TreeGrafter"/>
</dbReference>
<name>A0A955LW18_UNCKA</name>
<evidence type="ECO:0000313" key="3">
    <source>
        <dbReference type="Proteomes" id="UP000699691"/>
    </source>
</evidence>
<dbReference type="InterPro" id="IPR036034">
    <property type="entry name" value="PDZ_sf"/>
</dbReference>
<evidence type="ECO:0000313" key="2">
    <source>
        <dbReference type="EMBL" id="MCA9397804.1"/>
    </source>
</evidence>
<dbReference type="GO" id="GO:0030288">
    <property type="term" value="C:outer membrane-bounded periplasmic space"/>
    <property type="evidence" value="ECO:0007669"/>
    <property type="project" value="TreeGrafter"/>
</dbReference>
<sequence length="196" mass="21555">MSTRKLLIGFILSALFFFTLGFQLAADGYRLRFDSRELDFDIVKTISSSSQEGDLDLGLFWEVYSLLKEKYYHDDQLDKQELVDGAIAGMVEAIGDPYTYYLSSSETDTFQDGLDGKYEGIGVQLGYKNDNLIVVAPLEGGPAEKENVKAGDIILAINGESTANMNLGEVVQRVRGEDGSEVSLALARQNATNDVE</sequence>
<feature type="non-terminal residue" evidence="2">
    <location>
        <position position="196"/>
    </location>
</feature>
<dbReference type="CDD" id="cd06782">
    <property type="entry name" value="cpPDZ_CPP-like"/>
    <property type="match status" value="1"/>
</dbReference>
<dbReference type="SMART" id="SM00228">
    <property type="entry name" value="PDZ"/>
    <property type="match status" value="1"/>
</dbReference>
<dbReference type="PANTHER" id="PTHR32060">
    <property type="entry name" value="TAIL-SPECIFIC PROTEASE"/>
    <property type="match status" value="1"/>
</dbReference>
<accession>A0A955LW18</accession>
<dbReference type="Proteomes" id="UP000699691">
    <property type="component" value="Unassembled WGS sequence"/>
</dbReference>
<dbReference type="PANTHER" id="PTHR32060:SF30">
    <property type="entry name" value="CARBOXY-TERMINAL PROCESSING PROTEASE CTPA"/>
    <property type="match status" value="1"/>
</dbReference>
<dbReference type="InterPro" id="IPR041489">
    <property type="entry name" value="PDZ_6"/>
</dbReference>
<dbReference type="AlphaFoldDB" id="A0A955LW18"/>
<dbReference type="SUPFAM" id="SSF50156">
    <property type="entry name" value="PDZ domain-like"/>
    <property type="match status" value="1"/>
</dbReference>
<dbReference type="InterPro" id="IPR001478">
    <property type="entry name" value="PDZ"/>
</dbReference>
<dbReference type="Pfam" id="PF17820">
    <property type="entry name" value="PDZ_6"/>
    <property type="match status" value="1"/>
</dbReference>
<dbReference type="GO" id="GO:0004175">
    <property type="term" value="F:endopeptidase activity"/>
    <property type="evidence" value="ECO:0007669"/>
    <property type="project" value="TreeGrafter"/>
</dbReference>
<dbReference type="InterPro" id="IPR055210">
    <property type="entry name" value="CtpA/B_N"/>
</dbReference>
<reference evidence="2" key="2">
    <citation type="journal article" date="2021" name="Microbiome">
        <title>Successional dynamics and alternative stable states in a saline activated sludge microbial community over 9 years.</title>
        <authorList>
            <person name="Wang Y."/>
            <person name="Ye J."/>
            <person name="Ju F."/>
            <person name="Liu L."/>
            <person name="Boyd J.A."/>
            <person name="Deng Y."/>
            <person name="Parks D.H."/>
            <person name="Jiang X."/>
            <person name="Yin X."/>
            <person name="Woodcroft B.J."/>
            <person name="Tyson G.W."/>
            <person name="Hugenholtz P."/>
            <person name="Polz M.F."/>
            <person name="Zhang T."/>
        </authorList>
    </citation>
    <scope>NUCLEOTIDE SEQUENCE</scope>
    <source>
        <strain evidence="2">HKST-UBA02</strain>
    </source>
</reference>
<proteinExistence type="predicted"/>
<feature type="domain" description="PDZ" evidence="1">
    <location>
        <begin position="107"/>
        <end position="175"/>
    </location>
</feature>
<protein>
    <submittedName>
        <fullName evidence="2">PDZ domain-containing protein</fullName>
    </submittedName>
</protein>
<dbReference type="Gene3D" id="3.30.750.44">
    <property type="match status" value="1"/>
</dbReference>
<dbReference type="PROSITE" id="PS50106">
    <property type="entry name" value="PDZ"/>
    <property type="match status" value="1"/>
</dbReference>
<organism evidence="2 3">
    <name type="scientific">candidate division WWE3 bacterium</name>
    <dbReference type="NCBI Taxonomy" id="2053526"/>
    <lineage>
        <taxon>Bacteria</taxon>
        <taxon>Katanobacteria</taxon>
    </lineage>
</organism>
<dbReference type="Gene3D" id="2.30.42.10">
    <property type="match status" value="1"/>
</dbReference>
<comment type="caution">
    <text evidence="2">The sequence shown here is derived from an EMBL/GenBank/DDBJ whole genome shotgun (WGS) entry which is preliminary data.</text>
</comment>